<dbReference type="Gene3D" id="1.10.510.10">
    <property type="entry name" value="Transferase(Phosphotransferase) domain 1"/>
    <property type="match status" value="1"/>
</dbReference>
<evidence type="ECO:0000256" key="4">
    <source>
        <dbReference type="SAM" id="MobiDB-lite"/>
    </source>
</evidence>
<dbReference type="GO" id="GO:0004674">
    <property type="term" value="F:protein serine/threonine kinase activity"/>
    <property type="evidence" value="ECO:0007669"/>
    <property type="project" value="UniProtKB-KW"/>
</dbReference>
<keyword evidence="6" id="KW-0808">Transferase</keyword>
<evidence type="ECO:0000313" key="7">
    <source>
        <dbReference type="Proteomes" id="UP000315995"/>
    </source>
</evidence>
<evidence type="ECO:0000259" key="5">
    <source>
        <dbReference type="PROSITE" id="PS50011"/>
    </source>
</evidence>
<dbReference type="CDD" id="cd14014">
    <property type="entry name" value="STKc_PknB_like"/>
    <property type="match status" value="1"/>
</dbReference>
<dbReference type="InterPro" id="IPR011009">
    <property type="entry name" value="Kinase-like_dom_sf"/>
</dbReference>
<organism evidence="6 7">
    <name type="scientific">Persicimonas caeni</name>
    <dbReference type="NCBI Taxonomy" id="2292766"/>
    <lineage>
        <taxon>Bacteria</taxon>
        <taxon>Deltaproteobacteria</taxon>
        <taxon>Bradymonadales</taxon>
        <taxon>Bradymonadaceae</taxon>
        <taxon>Persicimonas</taxon>
    </lineage>
</organism>
<dbReference type="PANTHER" id="PTHR24348:SF68">
    <property type="entry name" value="SERINE_THREONINE-PROTEIN KINASE ATG1C"/>
    <property type="match status" value="1"/>
</dbReference>
<dbReference type="Gene3D" id="3.30.200.20">
    <property type="entry name" value="Phosphorylase Kinase, domain 1"/>
    <property type="match status" value="1"/>
</dbReference>
<evidence type="ECO:0000256" key="1">
    <source>
        <dbReference type="ARBA" id="ARBA00022741"/>
    </source>
</evidence>
<feature type="domain" description="Protein kinase" evidence="5">
    <location>
        <begin position="64"/>
        <end position="336"/>
    </location>
</feature>
<dbReference type="InterPro" id="IPR000719">
    <property type="entry name" value="Prot_kinase_dom"/>
</dbReference>
<dbReference type="PROSITE" id="PS50011">
    <property type="entry name" value="PROTEIN_KINASE_DOM"/>
    <property type="match status" value="1"/>
</dbReference>
<dbReference type="PROSITE" id="PS00108">
    <property type="entry name" value="PROTEIN_KINASE_ST"/>
    <property type="match status" value="1"/>
</dbReference>
<keyword evidence="2 3" id="KW-0067">ATP-binding</keyword>
<sequence>MFGRVQKSGRIRRVLSKTCVECNTAVGYSESVCGHCGTGRPEAGWDELDALVDPWLGRLIHDRYLLRRRIGHGASGRVYLASMHPTDHAVAIKLINLRSEPAGQDAGDAKRRFEREIAALAHLNSPHVLQLIDVVELAEDYVGLVTDFVDGHTLGQVLDRSGRLEMARAVELGSQIADALGQVHAAGVAHRDLKPDNIIVEQLHRDDEMIHLIDFGIAHICGEVSKTHGFVGTPLYASPEQSRGDEIDVRTDVYSLGAVLFHLLTGRPPFTGTNPYQLLHKHVTQTAPALAEVAGDRDFPEDLERLVADMLRKAPSQRPASMHEVAERLRGIAPHLGARASGDGRGHAPSAAILAGSRVIPYERSPRVVAPMQNHPADPQRTRDDSSAQDTCINWRVRHS</sequence>
<proteinExistence type="predicted"/>
<keyword evidence="7" id="KW-1185">Reference proteome</keyword>
<dbReference type="Proteomes" id="UP000315995">
    <property type="component" value="Chromosome"/>
</dbReference>
<dbReference type="GO" id="GO:0005524">
    <property type="term" value="F:ATP binding"/>
    <property type="evidence" value="ECO:0007669"/>
    <property type="project" value="UniProtKB-UniRule"/>
</dbReference>
<dbReference type="SUPFAM" id="SSF56112">
    <property type="entry name" value="Protein kinase-like (PK-like)"/>
    <property type="match status" value="1"/>
</dbReference>
<feature type="binding site" evidence="3">
    <location>
        <position position="93"/>
    </location>
    <ligand>
        <name>ATP</name>
        <dbReference type="ChEBI" id="CHEBI:30616"/>
    </ligand>
</feature>
<dbReference type="Pfam" id="PF00069">
    <property type="entry name" value="Pkinase"/>
    <property type="match status" value="1"/>
</dbReference>
<dbReference type="InterPro" id="IPR017441">
    <property type="entry name" value="Protein_kinase_ATP_BS"/>
</dbReference>
<name>A0A4Y6PVK1_PERCE</name>
<dbReference type="PANTHER" id="PTHR24348">
    <property type="entry name" value="SERINE/THREONINE-PROTEIN KINASE UNC-51-RELATED"/>
    <property type="match status" value="1"/>
</dbReference>
<dbReference type="SMART" id="SM00220">
    <property type="entry name" value="S_TKc"/>
    <property type="match status" value="1"/>
</dbReference>
<dbReference type="AlphaFoldDB" id="A0A4Y6PVK1"/>
<protein>
    <submittedName>
        <fullName evidence="6">Serine/threonine protein kinase</fullName>
    </submittedName>
</protein>
<keyword evidence="1 3" id="KW-0547">Nucleotide-binding</keyword>
<reference evidence="6 7" key="1">
    <citation type="submission" date="2019-06" db="EMBL/GenBank/DDBJ databases">
        <title>Persicimonas caeni gen. nov., sp. nov., a predatory bacterium isolated from solar saltern.</title>
        <authorList>
            <person name="Wang S."/>
        </authorList>
    </citation>
    <scope>NUCLEOTIDE SEQUENCE [LARGE SCALE GENOMIC DNA]</scope>
    <source>
        <strain evidence="6 7">YN101</strain>
    </source>
</reference>
<gene>
    <name evidence="6" type="ORF">FIV42_15090</name>
</gene>
<dbReference type="InterPro" id="IPR045269">
    <property type="entry name" value="Atg1-like"/>
</dbReference>
<dbReference type="PROSITE" id="PS00107">
    <property type="entry name" value="PROTEIN_KINASE_ATP"/>
    <property type="match status" value="1"/>
</dbReference>
<accession>A0A5B8Y7J4</accession>
<dbReference type="InterPro" id="IPR008271">
    <property type="entry name" value="Ser/Thr_kinase_AS"/>
</dbReference>
<dbReference type="OrthoDB" id="9801841at2"/>
<keyword evidence="6" id="KW-0418">Kinase</keyword>
<accession>A0A4Y6PVK1</accession>
<evidence type="ECO:0000256" key="3">
    <source>
        <dbReference type="PROSITE-ProRule" id="PRU10141"/>
    </source>
</evidence>
<evidence type="ECO:0000256" key="2">
    <source>
        <dbReference type="ARBA" id="ARBA00022840"/>
    </source>
</evidence>
<dbReference type="EMBL" id="CP041186">
    <property type="protein sequence ID" value="QDG52017.1"/>
    <property type="molecule type" value="Genomic_DNA"/>
</dbReference>
<feature type="region of interest" description="Disordered" evidence="4">
    <location>
        <begin position="367"/>
        <end position="391"/>
    </location>
</feature>
<keyword evidence="6" id="KW-0723">Serine/threonine-protein kinase</keyword>
<evidence type="ECO:0000313" key="6">
    <source>
        <dbReference type="EMBL" id="QDG52017.1"/>
    </source>
</evidence>
<dbReference type="GO" id="GO:0005737">
    <property type="term" value="C:cytoplasm"/>
    <property type="evidence" value="ECO:0007669"/>
    <property type="project" value="TreeGrafter"/>
</dbReference>